<organism evidence="1 2">
    <name type="scientific">Paenibacillus thailandensis</name>
    <dbReference type="NCBI Taxonomy" id="393250"/>
    <lineage>
        <taxon>Bacteria</taxon>
        <taxon>Bacillati</taxon>
        <taxon>Bacillota</taxon>
        <taxon>Bacilli</taxon>
        <taxon>Bacillales</taxon>
        <taxon>Paenibacillaceae</taxon>
        <taxon>Paenibacillus</taxon>
    </lineage>
</organism>
<accession>A0ABW5R589</accession>
<gene>
    <name evidence="1" type="ORF">ACFSW5_25685</name>
</gene>
<name>A0ABW5R589_9BACL</name>
<proteinExistence type="predicted"/>
<evidence type="ECO:0000313" key="2">
    <source>
        <dbReference type="Proteomes" id="UP001597493"/>
    </source>
</evidence>
<comment type="caution">
    <text evidence="1">The sequence shown here is derived from an EMBL/GenBank/DDBJ whole genome shotgun (WGS) entry which is preliminary data.</text>
</comment>
<keyword evidence="2" id="KW-1185">Reference proteome</keyword>
<protein>
    <recommendedName>
        <fullName evidence="3">Cytochrome c domain-containing protein</fullName>
    </recommendedName>
</protein>
<dbReference type="EMBL" id="JBHUMY010000043">
    <property type="protein sequence ID" value="MFD2663637.1"/>
    <property type="molecule type" value="Genomic_DNA"/>
</dbReference>
<evidence type="ECO:0008006" key="3">
    <source>
        <dbReference type="Google" id="ProtNLM"/>
    </source>
</evidence>
<reference evidence="2" key="1">
    <citation type="journal article" date="2019" name="Int. J. Syst. Evol. Microbiol.">
        <title>The Global Catalogue of Microorganisms (GCM) 10K type strain sequencing project: providing services to taxonomists for standard genome sequencing and annotation.</title>
        <authorList>
            <consortium name="The Broad Institute Genomics Platform"/>
            <consortium name="The Broad Institute Genome Sequencing Center for Infectious Disease"/>
            <person name="Wu L."/>
            <person name="Ma J."/>
        </authorList>
    </citation>
    <scope>NUCLEOTIDE SEQUENCE [LARGE SCALE GENOMIC DNA]</scope>
    <source>
        <strain evidence="2">TISTR 1827</strain>
    </source>
</reference>
<dbReference type="RefSeq" id="WP_379280054.1">
    <property type="nucleotide sequence ID" value="NZ_JBHUGT010000011.1"/>
</dbReference>
<sequence length="57" mass="6214">MNGGFEVTLPILTSEEDVLAIVEYLKTKATGATIEEAKAVMDKKLLDGNDNVQLYNV</sequence>
<evidence type="ECO:0000313" key="1">
    <source>
        <dbReference type="EMBL" id="MFD2663637.1"/>
    </source>
</evidence>
<dbReference type="Proteomes" id="UP001597493">
    <property type="component" value="Unassembled WGS sequence"/>
</dbReference>